<accession>A0A6B9WZE1</accession>
<dbReference type="EMBL" id="MN850618">
    <property type="protein sequence ID" value="QHR72043.1"/>
    <property type="molecule type" value="Genomic_DNA"/>
</dbReference>
<name>A0A6B9WZE1_9CAUD</name>
<reference evidence="2" key="1">
    <citation type="submission" date="2019-12" db="EMBL/GenBank/DDBJ databases">
        <authorList>
            <person name="Olsen N.S."/>
            <person name="Junco L.M.F."/>
            <person name="Kot W."/>
            <person name="Hansen L.H."/>
        </authorList>
    </citation>
    <scope>NUCLEOTIDE SEQUENCE [LARGE SCALE GENOMIC DNA]</scope>
</reference>
<evidence type="ECO:0000313" key="1">
    <source>
        <dbReference type="EMBL" id="QHR72043.1"/>
    </source>
</evidence>
<sequence>MSTAIYVRGVSEHEQCLFSFGEGVEIEDMYQEICEVLDNEGFTIVNSFLVTSSEYLEVDLTQMMFSVQETVFDW</sequence>
<protein>
    <submittedName>
        <fullName evidence="1">Uncharacterized protein</fullName>
    </submittedName>
</protein>
<dbReference type="Proteomes" id="UP000464738">
    <property type="component" value="Segment"/>
</dbReference>
<evidence type="ECO:0000313" key="2">
    <source>
        <dbReference type="Proteomes" id="UP000464738"/>
    </source>
</evidence>
<organism evidence="1 2">
    <name type="scientific">Escherichia phage tuntematon</name>
    <dbReference type="NCBI Taxonomy" id="2696455"/>
    <lineage>
        <taxon>Viruses</taxon>
        <taxon>Duplodnaviria</taxon>
        <taxon>Heunggongvirae</taxon>
        <taxon>Uroviricota</taxon>
        <taxon>Caudoviricetes</taxon>
        <taxon>Stephanstirmvirinae</taxon>
        <taxon>Phapecoctavirus</taxon>
        <taxon>Phapecoctavirus tuntematon</taxon>
    </lineage>
</organism>
<keyword evidence="2" id="KW-1185">Reference proteome</keyword>
<gene>
    <name evidence="1" type="ORF">tuntematon_187</name>
</gene>
<proteinExistence type="predicted"/>